<feature type="compositionally biased region" description="Low complexity" evidence="1">
    <location>
        <begin position="164"/>
        <end position="178"/>
    </location>
</feature>
<feature type="compositionally biased region" description="Polar residues" evidence="1">
    <location>
        <begin position="179"/>
        <end position="188"/>
    </location>
</feature>
<reference evidence="2 5" key="2">
    <citation type="journal article" date="2021" name="Environ. Microbiol.">
        <title>Gene family expansions and transcriptome signatures uncover fungal adaptations to wood decay.</title>
        <authorList>
            <person name="Hage H."/>
            <person name="Miyauchi S."/>
            <person name="Viragh M."/>
            <person name="Drula E."/>
            <person name="Min B."/>
            <person name="Chaduli D."/>
            <person name="Navarro D."/>
            <person name="Favel A."/>
            <person name="Norest M."/>
            <person name="Lesage-Meessen L."/>
            <person name="Balint B."/>
            <person name="Merenyi Z."/>
            <person name="de Eugenio L."/>
            <person name="Morin E."/>
            <person name="Martinez A.T."/>
            <person name="Baldrian P."/>
            <person name="Stursova M."/>
            <person name="Martinez M.J."/>
            <person name="Novotny C."/>
            <person name="Magnuson J.K."/>
            <person name="Spatafora J.W."/>
            <person name="Maurice S."/>
            <person name="Pangilinan J."/>
            <person name="Andreopoulos W."/>
            <person name="LaButti K."/>
            <person name="Hundley H."/>
            <person name="Na H."/>
            <person name="Kuo A."/>
            <person name="Barry K."/>
            <person name="Lipzen A."/>
            <person name="Henrissat B."/>
            <person name="Riley R."/>
            <person name="Ahrendt S."/>
            <person name="Nagy L.G."/>
            <person name="Grigoriev I.V."/>
            <person name="Martin F."/>
            <person name="Rosso M.N."/>
        </authorList>
    </citation>
    <scope>NUCLEOTIDE SEQUENCE [LARGE SCALE GENOMIC DNA]</scope>
    <source>
        <strain evidence="2 5">CIRM-BRFM 1785</strain>
    </source>
</reference>
<dbReference type="GeneID" id="72004180"/>
<feature type="region of interest" description="Disordered" evidence="1">
    <location>
        <begin position="162"/>
        <end position="205"/>
    </location>
</feature>
<proteinExistence type="predicted"/>
<organism evidence="3 4">
    <name type="scientific">Rhodofomes roseus</name>
    <dbReference type="NCBI Taxonomy" id="34475"/>
    <lineage>
        <taxon>Eukaryota</taxon>
        <taxon>Fungi</taxon>
        <taxon>Dikarya</taxon>
        <taxon>Basidiomycota</taxon>
        <taxon>Agaricomycotina</taxon>
        <taxon>Agaricomycetes</taxon>
        <taxon>Polyporales</taxon>
        <taxon>Rhodofomes</taxon>
    </lineage>
</organism>
<keyword evidence="5" id="KW-1185">Reference proteome</keyword>
<dbReference type="OrthoDB" id="2729829at2759"/>
<dbReference type="RefSeq" id="XP_047779675.1">
    <property type="nucleotide sequence ID" value="XM_047923448.1"/>
</dbReference>
<name>A0A4Y9Y744_9APHY</name>
<evidence type="ECO:0000313" key="4">
    <source>
        <dbReference type="Proteomes" id="UP000298390"/>
    </source>
</evidence>
<dbReference type="Proteomes" id="UP000298390">
    <property type="component" value="Unassembled WGS sequence"/>
</dbReference>
<sequence length="307" mass="32588">MLSTIKSRFTSEPQASSLPALLASWPAETAPPRFLGKPKKDLPVDTWLVKVAEACVAKGIPQKLWHEVARHYMSDDARKRVEEVEQVMRCAFGHSWGWKWHTFGVALKNIAGNVDRKKTEAVKVQRKSTGSWWIIGRGGDKGSKVKTKEPLPVPGFIARITQKSSTSTPTVSAPSSTSQKQAPKQTGSKLLKAQPTAAAPPKVAAPSESLVTRLATTLRLKDPPPPPPTTLTAQVPVWLLAASEAIFALTPDTTSTMSILAAVLITVGSIPALPSVAAGTTATALGAVAVGLGTMLRERALAAADDK</sequence>
<evidence type="ECO:0000256" key="1">
    <source>
        <dbReference type="SAM" id="MobiDB-lite"/>
    </source>
</evidence>
<dbReference type="Proteomes" id="UP000814176">
    <property type="component" value="Unassembled WGS sequence"/>
</dbReference>
<dbReference type="EMBL" id="SEKV01000489">
    <property type="protein sequence ID" value="TFY56619.1"/>
    <property type="molecule type" value="Genomic_DNA"/>
</dbReference>
<dbReference type="STRING" id="34475.A0A4Y9Y744"/>
<accession>A0A4Y9Y744</accession>
<dbReference type="AlphaFoldDB" id="A0A4Y9Y744"/>
<evidence type="ECO:0000313" key="2">
    <source>
        <dbReference type="EMBL" id="KAH9837637.1"/>
    </source>
</evidence>
<comment type="caution">
    <text evidence="3">The sequence shown here is derived from an EMBL/GenBank/DDBJ whole genome shotgun (WGS) entry which is preliminary data.</text>
</comment>
<evidence type="ECO:0000313" key="5">
    <source>
        <dbReference type="Proteomes" id="UP000814176"/>
    </source>
</evidence>
<feature type="compositionally biased region" description="Low complexity" evidence="1">
    <location>
        <begin position="193"/>
        <end position="205"/>
    </location>
</feature>
<dbReference type="EMBL" id="JADCUA010000008">
    <property type="protein sequence ID" value="KAH9837637.1"/>
    <property type="molecule type" value="Genomic_DNA"/>
</dbReference>
<gene>
    <name evidence="2" type="ORF">C8Q71DRAFT_753672</name>
    <name evidence="3" type="ORF">EVJ58_g7525</name>
</gene>
<evidence type="ECO:0000313" key="3">
    <source>
        <dbReference type="EMBL" id="TFY56619.1"/>
    </source>
</evidence>
<reference evidence="3 4" key="1">
    <citation type="submission" date="2019-01" db="EMBL/GenBank/DDBJ databases">
        <title>Genome sequencing of the rare red list fungi Fomitopsis rosea.</title>
        <authorList>
            <person name="Buettner E."/>
            <person name="Kellner H."/>
        </authorList>
    </citation>
    <scope>NUCLEOTIDE SEQUENCE [LARGE SCALE GENOMIC DNA]</scope>
    <source>
        <strain evidence="3 4">DSM 105464</strain>
    </source>
</reference>
<protein>
    <submittedName>
        <fullName evidence="3">Uncharacterized protein</fullName>
    </submittedName>
</protein>